<reference evidence="3 4" key="1">
    <citation type="journal article" date="2020" name="ISME J.">
        <title>Uncovering the hidden diversity of litter-decomposition mechanisms in mushroom-forming fungi.</title>
        <authorList>
            <person name="Floudas D."/>
            <person name="Bentzer J."/>
            <person name="Ahren D."/>
            <person name="Johansson T."/>
            <person name="Persson P."/>
            <person name="Tunlid A."/>
        </authorList>
    </citation>
    <scope>NUCLEOTIDE SEQUENCE [LARGE SCALE GENOMIC DNA]</scope>
    <source>
        <strain evidence="3 4">CBS 175.51</strain>
    </source>
</reference>
<dbReference type="AlphaFoldDB" id="A0A8H5FFB7"/>
<dbReference type="Pfam" id="PF12937">
    <property type="entry name" value="F-box-like"/>
    <property type="match status" value="1"/>
</dbReference>
<sequence length="575" mass="64431">MVQEQATSLSELLYNNAPPNNLDLSIIQGRTEAMAKRIAELREELKDLEHQLQLHKCVFSPARRLPTEILTMIFDLHSAKPPWSSYDDSEGWKRDRKDLSTITLVCKRWRDVAYNAGQLWAVQEAVITKLTRKQCDTLLRWSGQAKGTPKTLALNIPYDVNTTACECYKQAAGPHLCSNAALQRLLKEGAPFSRISFAHVTPTCFKSIVRYIKSTGGTDGITTTTTSTSQHWWDKVQKLVLDFHYGRADDKDPYWLQPQLPAQSIFTSFPDSLTSLTLHLPNLEEQPQRKVLEIPAAVLRKLVTFSLSYTWGGPQFLTALQHCINVEDLSLRLGNRGESGSANLGDQINVTSLSKDGHIVLPKVKSLLLEVRGASAVVKHIGVLRFPGLVKLCIKSEGEYKMPQPYSNILQAIGLFSPTASQDFESLRVAGHIKSSDLYHLLGSITSPLTHLATAATFDPREFLKLALDAPAGSGNIVPCLRVLHVRDFPHKYHLDSLFLYIKSRQNHGKKKGEVIMKAPFDGLKWVVLEIHSSERDVKKQFYKESATLKVLRGSFGIKVERTGYYPEYESDVPA</sequence>
<dbReference type="Proteomes" id="UP000541558">
    <property type="component" value="Unassembled WGS sequence"/>
</dbReference>
<feature type="domain" description="F-box" evidence="2">
    <location>
        <begin position="64"/>
        <end position="120"/>
    </location>
</feature>
<comment type="caution">
    <text evidence="3">The sequence shown here is derived from an EMBL/GenBank/DDBJ whole genome shotgun (WGS) entry which is preliminary data.</text>
</comment>
<protein>
    <recommendedName>
        <fullName evidence="2">F-box domain-containing protein</fullName>
    </recommendedName>
</protein>
<gene>
    <name evidence="3" type="ORF">D9611_010946</name>
</gene>
<dbReference type="OrthoDB" id="3365698at2759"/>
<keyword evidence="4" id="KW-1185">Reference proteome</keyword>
<dbReference type="Gene3D" id="1.20.1280.50">
    <property type="match status" value="1"/>
</dbReference>
<organism evidence="3 4">
    <name type="scientific">Ephemerocybe angulata</name>
    <dbReference type="NCBI Taxonomy" id="980116"/>
    <lineage>
        <taxon>Eukaryota</taxon>
        <taxon>Fungi</taxon>
        <taxon>Dikarya</taxon>
        <taxon>Basidiomycota</taxon>
        <taxon>Agaricomycotina</taxon>
        <taxon>Agaricomycetes</taxon>
        <taxon>Agaricomycetidae</taxon>
        <taxon>Agaricales</taxon>
        <taxon>Agaricineae</taxon>
        <taxon>Psathyrellaceae</taxon>
        <taxon>Ephemerocybe</taxon>
    </lineage>
</organism>
<name>A0A8H5FFB7_9AGAR</name>
<evidence type="ECO:0000313" key="4">
    <source>
        <dbReference type="Proteomes" id="UP000541558"/>
    </source>
</evidence>
<dbReference type="InterPro" id="IPR001810">
    <property type="entry name" value="F-box_dom"/>
</dbReference>
<evidence type="ECO:0000313" key="3">
    <source>
        <dbReference type="EMBL" id="KAF5335110.1"/>
    </source>
</evidence>
<keyword evidence="1" id="KW-0175">Coiled coil</keyword>
<dbReference type="EMBL" id="JAACJK010000064">
    <property type="protein sequence ID" value="KAF5335110.1"/>
    <property type="molecule type" value="Genomic_DNA"/>
</dbReference>
<evidence type="ECO:0000256" key="1">
    <source>
        <dbReference type="SAM" id="Coils"/>
    </source>
</evidence>
<feature type="coiled-coil region" evidence="1">
    <location>
        <begin position="31"/>
        <end position="58"/>
    </location>
</feature>
<accession>A0A8H5FFB7</accession>
<proteinExistence type="predicted"/>
<dbReference type="CDD" id="cd09917">
    <property type="entry name" value="F-box_SF"/>
    <property type="match status" value="1"/>
</dbReference>
<evidence type="ECO:0000259" key="2">
    <source>
        <dbReference type="Pfam" id="PF12937"/>
    </source>
</evidence>